<keyword evidence="2" id="KW-1185">Reference proteome</keyword>
<evidence type="ECO:0000313" key="2">
    <source>
        <dbReference type="Proteomes" id="UP000237752"/>
    </source>
</evidence>
<gene>
    <name evidence="1" type="ORF">CLV47_11370</name>
</gene>
<dbReference type="AlphaFoldDB" id="A0A2T0ZX13"/>
<sequence>MSVLSNFIWGVADTLRGPHADAEYSSGTFVAALTVQR</sequence>
<evidence type="ECO:0000313" key="1">
    <source>
        <dbReference type="EMBL" id="PRZ40905.1"/>
    </source>
</evidence>
<proteinExistence type="predicted"/>
<name>A0A2T0ZX13_9ACTN</name>
<comment type="caution">
    <text evidence="1">The sequence shown here is derived from an EMBL/GenBank/DDBJ whole genome shotgun (WGS) entry which is preliminary data.</text>
</comment>
<dbReference type="Proteomes" id="UP000237752">
    <property type="component" value="Unassembled WGS sequence"/>
</dbReference>
<organism evidence="1 2">
    <name type="scientific">Antricoccus suffuscus</name>
    <dbReference type="NCBI Taxonomy" id="1629062"/>
    <lineage>
        <taxon>Bacteria</taxon>
        <taxon>Bacillati</taxon>
        <taxon>Actinomycetota</taxon>
        <taxon>Actinomycetes</taxon>
        <taxon>Geodermatophilales</taxon>
        <taxon>Antricoccaceae</taxon>
        <taxon>Antricoccus</taxon>
    </lineage>
</organism>
<dbReference type="EMBL" id="PVUE01000013">
    <property type="protein sequence ID" value="PRZ40905.1"/>
    <property type="molecule type" value="Genomic_DNA"/>
</dbReference>
<reference evidence="1 2" key="1">
    <citation type="submission" date="2018-03" db="EMBL/GenBank/DDBJ databases">
        <title>Genomic Encyclopedia of Archaeal and Bacterial Type Strains, Phase II (KMG-II): from individual species to whole genera.</title>
        <authorList>
            <person name="Goeker M."/>
        </authorList>
    </citation>
    <scope>NUCLEOTIDE SEQUENCE [LARGE SCALE GENOMIC DNA]</scope>
    <source>
        <strain evidence="1 2">DSM 100065</strain>
    </source>
</reference>
<accession>A0A2T0ZX13</accession>
<dbReference type="RefSeq" id="WP_238145451.1">
    <property type="nucleotide sequence ID" value="NZ_PVUE01000013.1"/>
</dbReference>
<protein>
    <submittedName>
        <fullName evidence="1">Uncharacterized protein</fullName>
    </submittedName>
</protein>